<keyword evidence="2 5" id="KW-0812">Transmembrane</keyword>
<dbReference type="SUPFAM" id="SSF54427">
    <property type="entry name" value="NTF2-like"/>
    <property type="match status" value="1"/>
</dbReference>
<dbReference type="EMBL" id="LANU01000001">
    <property type="protein sequence ID" value="KJV66061.1"/>
    <property type="molecule type" value="Genomic_DNA"/>
</dbReference>
<feature type="domain" description="Bacterial virulence protein VirB8" evidence="6">
    <location>
        <begin position="23"/>
        <end position="207"/>
    </location>
</feature>
<evidence type="ECO:0000313" key="7">
    <source>
        <dbReference type="EMBL" id="KJV66061.1"/>
    </source>
</evidence>
<dbReference type="PATRIC" id="fig|1359167.3.peg.242"/>
<accession>A0A0F3NEA8</accession>
<dbReference type="CDD" id="cd16424">
    <property type="entry name" value="VirB8"/>
    <property type="match status" value="1"/>
</dbReference>
<evidence type="ECO:0000256" key="1">
    <source>
        <dbReference type="ARBA" id="ARBA00004167"/>
    </source>
</evidence>
<gene>
    <name evidence="7" type="ORF">EMUCRT_0252</name>
</gene>
<evidence type="ECO:0000256" key="2">
    <source>
        <dbReference type="ARBA" id="ARBA00022692"/>
    </source>
</evidence>
<dbReference type="RefSeq" id="WP_045804625.1">
    <property type="nucleotide sequence ID" value="NZ_LANU01000001.1"/>
</dbReference>
<evidence type="ECO:0000256" key="3">
    <source>
        <dbReference type="ARBA" id="ARBA00022989"/>
    </source>
</evidence>
<dbReference type="InterPro" id="IPR032710">
    <property type="entry name" value="NTF2-like_dom_sf"/>
</dbReference>
<proteinExistence type="predicted"/>
<keyword evidence="4 5" id="KW-0472">Membrane</keyword>
<reference evidence="7 8" key="1">
    <citation type="submission" date="2015-02" db="EMBL/GenBank/DDBJ databases">
        <title>Genome Sequencing of Rickettsiales.</title>
        <authorList>
            <person name="Daugherty S.C."/>
            <person name="Su Q."/>
            <person name="Abolude K."/>
            <person name="Beier-Sexton M."/>
            <person name="Carlyon J.A."/>
            <person name="Carter R."/>
            <person name="Day N.P."/>
            <person name="Dumler S.J."/>
            <person name="Dyachenko V."/>
            <person name="Godinez A."/>
            <person name="Kurtti T.J."/>
            <person name="Lichay M."/>
            <person name="Mullins K.E."/>
            <person name="Ott S."/>
            <person name="Pappas-Brown V."/>
            <person name="Paris D.H."/>
            <person name="Patel P."/>
            <person name="Richards A.L."/>
            <person name="Sadzewicz L."/>
            <person name="Sears K."/>
            <person name="Seidman D."/>
            <person name="Sengamalay N."/>
            <person name="Stenos J."/>
            <person name="Tallon L.J."/>
            <person name="Vincent G."/>
            <person name="Fraser C.M."/>
            <person name="Munderloh U."/>
            <person name="Dunning-Hotopp J.C."/>
        </authorList>
    </citation>
    <scope>NUCLEOTIDE SEQUENCE [LARGE SCALE GENOMIC DNA]</scope>
    <source>
        <strain evidence="7 8">EmCRT</strain>
    </source>
</reference>
<comment type="subcellular location">
    <subcellularLocation>
        <location evidence="1">Membrane</location>
        <topology evidence="1">Single-pass membrane protein</topology>
    </subcellularLocation>
</comment>
<evidence type="ECO:0000256" key="5">
    <source>
        <dbReference type="SAM" id="Phobius"/>
    </source>
</evidence>
<protein>
    <submittedName>
        <fullName evidence="7">VirB8 family protein</fullName>
    </submittedName>
</protein>
<keyword evidence="3 5" id="KW-1133">Transmembrane helix</keyword>
<organism evidence="7 8">
    <name type="scientific">Ehrlichia cf. muris str. EmCRT</name>
    <dbReference type="NCBI Taxonomy" id="1359167"/>
    <lineage>
        <taxon>Bacteria</taxon>
        <taxon>Pseudomonadati</taxon>
        <taxon>Pseudomonadota</taxon>
        <taxon>Alphaproteobacteria</taxon>
        <taxon>Rickettsiales</taxon>
        <taxon>Anaplasmataceae</taxon>
        <taxon>Ehrlichia</taxon>
    </lineage>
</organism>
<feature type="transmembrane region" description="Helical" evidence="5">
    <location>
        <begin position="37"/>
        <end position="61"/>
    </location>
</feature>
<dbReference type="Gene3D" id="3.10.450.230">
    <property type="entry name" value="VirB8 protein"/>
    <property type="match status" value="1"/>
</dbReference>
<dbReference type="AlphaFoldDB" id="A0A0F3NEA8"/>
<dbReference type="Pfam" id="PF04335">
    <property type="entry name" value="VirB8"/>
    <property type="match status" value="1"/>
</dbReference>
<evidence type="ECO:0000256" key="4">
    <source>
        <dbReference type="ARBA" id="ARBA00023136"/>
    </source>
</evidence>
<evidence type="ECO:0000259" key="6">
    <source>
        <dbReference type="Pfam" id="PF04335"/>
    </source>
</evidence>
<name>A0A0F3NEA8_9RICK</name>
<dbReference type="Proteomes" id="UP000033546">
    <property type="component" value="Unassembled WGS sequence"/>
</dbReference>
<dbReference type="InterPro" id="IPR007430">
    <property type="entry name" value="VirB8"/>
</dbReference>
<dbReference type="GO" id="GO:0016020">
    <property type="term" value="C:membrane"/>
    <property type="evidence" value="ECO:0007669"/>
    <property type="project" value="UniProtKB-SubCell"/>
</dbReference>
<comment type="caution">
    <text evidence="7">The sequence shown here is derived from an EMBL/GenBank/DDBJ whole genome shotgun (WGS) entry which is preliminary data.</text>
</comment>
<evidence type="ECO:0000313" key="8">
    <source>
        <dbReference type="Proteomes" id="UP000033546"/>
    </source>
</evidence>
<sequence length="229" mass="26827">MNHSQSNNDRYIGSNKYFQDALNWYCSRYLLCVTERAWLFVISLFVSSILLILILDIFSYFPLKTDFFFIKYTDHYTDEFSVIKKLSTNNKDSEEAILSQYLVAQYVKKYESYLHNDLESQFNFIKNNSSRKIYLKFKDMIAFKHYTDNSQHKKISIETIIHNVKLLSKDFTSLNNAIVTFKTQVAINGIASHLQSHKVLVTFSLSNIKMAASGVMPLEFIVHDYKKLD</sequence>